<reference evidence="1 2" key="1">
    <citation type="submission" date="2016-04" db="EMBL/GenBank/DDBJ databases">
        <title>A degradative enzymes factory behind the ericoid mycorrhizal symbiosis.</title>
        <authorList>
            <consortium name="DOE Joint Genome Institute"/>
            <person name="Martino E."/>
            <person name="Morin E."/>
            <person name="Grelet G."/>
            <person name="Kuo A."/>
            <person name="Kohler A."/>
            <person name="Daghino S."/>
            <person name="Barry K."/>
            <person name="Choi C."/>
            <person name="Cichocki N."/>
            <person name="Clum A."/>
            <person name="Copeland A."/>
            <person name="Hainaut M."/>
            <person name="Haridas S."/>
            <person name="Labutti K."/>
            <person name="Lindquist E."/>
            <person name="Lipzen A."/>
            <person name="Khouja H.-R."/>
            <person name="Murat C."/>
            <person name="Ohm R."/>
            <person name="Olson A."/>
            <person name="Spatafora J."/>
            <person name="Veneault-Fourrey C."/>
            <person name="Henrissat B."/>
            <person name="Grigoriev I."/>
            <person name="Martin F."/>
            <person name="Perotto S."/>
        </authorList>
    </citation>
    <scope>NUCLEOTIDE SEQUENCE [LARGE SCALE GENOMIC DNA]</scope>
    <source>
        <strain evidence="1 2">E</strain>
    </source>
</reference>
<dbReference type="AlphaFoldDB" id="A0A2J6SIC6"/>
<sequence length="204" mass="22516">MCPCSSRAKDFRLHFADLYQSAFNTKCLRYSYSSIQLSVSLITDFFLPHKMASPPFANVISSPVLVTLKSKYMLAALFQKIKGSLKRKGGVVPNKMVFSFDNCGERLDLSNSGYRTEEKYNPCSCPHFQPNTTSYCSFPETLEGIQEEMRFEQAIEGGAGNSETGPDLEGLATHASETVGGACIGEVQHRESSAGSRRDVWEGI</sequence>
<name>A0A2J6SIC6_9HELO</name>
<proteinExistence type="predicted"/>
<evidence type="ECO:0000313" key="2">
    <source>
        <dbReference type="Proteomes" id="UP000235371"/>
    </source>
</evidence>
<dbReference type="EMBL" id="KZ613913">
    <property type="protein sequence ID" value="PMD50528.1"/>
    <property type="molecule type" value="Genomic_DNA"/>
</dbReference>
<organism evidence="1 2">
    <name type="scientific">Hyaloscypha bicolor E</name>
    <dbReference type="NCBI Taxonomy" id="1095630"/>
    <lineage>
        <taxon>Eukaryota</taxon>
        <taxon>Fungi</taxon>
        <taxon>Dikarya</taxon>
        <taxon>Ascomycota</taxon>
        <taxon>Pezizomycotina</taxon>
        <taxon>Leotiomycetes</taxon>
        <taxon>Helotiales</taxon>
        <taxon>Hyaloscyphaceae</taxon>
        <taxon>Hyaloscypha</taxon>
        <taxon>Hyaloscypha bicolor</taxon>
    </lineage>
</organism>
<dbReference type="Proteomes" id="UP000235371">
    <property type="component" value="Unassembled WGS sequence"/>
</dbReference>
<gene>
    <name evidence="1" type="ORF">K444DRAFT_270932</name>
</gene>
<dbReference type="RefSeq" id="XP_024727432.1">
    <property type="nucleotide sequence ID" value="XM_024871470.1"/>
</dbReference>
<dbReference type="InParanoid" id="A0A2J6SIC6"/>
<accession>A0A2J6SIC6</accession>
<dbReference type="GeneID" id="36579552"/>
<protein>
    <submittedName>
        <fullName evidence="1">Uncharacterized protein</fullName>
    </submittedName>
</protein>
<evidence type="ECO:0000313" key="1">
    <source>
        <dbReference type="EMBL" id="PMD50528.1"/>
    </source>
</evidence>
<keyword evidence="2" id="KW-1185">Reference proteome</keyword>